<dbReference type="Gene3D" id="3.30.70.80">
    <property type="entry name" value="Peptidase S8 propeptide/proteinase inhibitor I9"/>
    <property type="match status" value="1"/>
</dbReference>
<accession>A0AAD4WQQ5</accession>
<evidence type="ECO:0000313" key="4">
    <source>
        <dbReference type="Proteomes" id="UP001054821"/>
    </source>
</evidence>
<gene>
    <name evidence="3" type="ORF">L3X38_014366</name>
</gene>
<keyword evidence="4" id="KW-1185">Reference proteome</keyword>
<dbReference type="InterPro" id="IPR010259">
    <property type="entry name" value="S8pro/Inhibitor_I9"/>
</dbReference>
<dbReference type="InterPro" id="IPR037045">
    <property type="entry name" value="S8pro/Inhibitor_I9_sf"/>
</dbReference>
<reference evidence="3 4" key="1">
    <citation type="journal article" date="2022" name="G3 (Bethesda)">
        <title>Whole-genome sequence and methylome profiling of the almond [Prunus dulcis (Mill.) D.A. Webb] cultivar 'Nonpareil'.</title>
        <authorList>
            <person name="D'Amico-Willman K.M."/>
            <person name="Ouma W.Z."/>
            <person name="Meulia T."/>
            <person name="Sideli G.M."/>
            <person name="Gradziel T.M."/>
            <person name="Fresnedo-Ramirez J."/>
        </authorList>
    </citation>
    <scope>NUCLEOTIDE SEQUENCE [LARGE SCALE GENOMIC DNA]</scope>
    <source>
        <strain evidence="3">Clone GOH B32 T37-40</strain>
    </source>
</reference>
<dbReference type="Pfam" id="PF05922">
    <property type="entry name" value="Inhibitor_I9"/>
    <property type="match status" value="1"/>
</dbReference>
<comment type="caution">
    <text evidence="3">The sequence shown here is derived from an EMBL/GenBank/DDBJ whole genome shotgun (WGS) entry which is preliminary data.</text>
</comment>
<feature type="domain" description="Inhibitor I9" evidence="2">
    <location>
        <begin position="6"/>
        <end position="73"/>
    </location>
</feature>
<protein>
    <recommendedName>
        <fullName evidence="2">Inhibitor I9 domain-containing protein</fullName>
    </recommendedName>
</protein>
<feature type="compositionally biased region" description="Polar residues" evidence="1">
    <location>
        <begin position="134"/>
        <end position="150"/>
    </location>
</feature>
<evidence type="ECO:0000256" key="1">
    <source>
        <dbReference type="SAM" id="MobiDB-lite"/>
    </source>
</evidence>
<name>A0AAD4WQQ5_PRUDU</name>
<evidence type="ECO:0000259" key="2">
    <source>
        <dbReference type="Pfam" id="PF05922"/>
    </source>
</evidence>
<proteinExistence type="predicted"/>
<evidence type="ECO:0000313" key="3">
    <source>
        <dbReference type="EMBL" id="KAI5346487.1"/>
    </source>
</evidence>
<dbReference type="Proteomes" id="UP001054821">
    <property type="component" value="Chromosome 2"/>
</dbReference>
<dbReference type="AlphaFoldDB" id="A0AAD4WQQ5"/>
<sequence length="150" mass="16381">MGDRPKHEVSTATISSLHVNMLQNVVGNGVAQQESLLVHSYKRSLNGFAAKLMAEEAQKMGGEDGVVSIFPSAKPMSAKLNSDAEFAYGVGQINPIRAPYPGLFVETETREEEEEEEKKRKTDENAPKTDEQNSESLSQINDPPDDLSSS</sequence>
<organism evidence="3 4">
    <name type="scientific">Prunus dulcis</name>
    <name type="common">Almond</name>
    <name type="synonym">Amygdalus dulcis</name>
    <dbReference type="NCBI Taxonomy" id="3755"/>
    <lineage>
        <taxon>Eukaryota</taxon>
        <taxon>Viridiplantae</taxon>
        <taxon>Streptophyta</taxon>
        <taxon>Embryophyta</taxon>
        <taxon>Tracheophyta</taxon>
        <taxon>Spermatophyta</taxon>
        <taxon>Magnoliopsida</taxon>
        <taxon>eudicotyledons</taxon>
        <taxon>Gunneridae</taxon>
        <taxon>Pentapetalae</taxon>
        <taxon>rosids</taxon>
        <taxon>fabids</taxon>
        <taxon>Rosales</taxon>
        <taxon>Rosaceae</taxon>
        <taxon>Amygdaloideae</taxon>
        <taxon>Amygdaleae</taxon>
        <taxon>Prunus</taxon>
    </lineage>
</organism>
<feature type="region of interest" description="Disordered" evidence="1">
    <location>
        <begin position="94"/>
        <end position="150"/>
    </location>
</feature>
<feature type="compositionally biased region" description="Basic and acidic residues" evidence="1">
    <location>
        <begin position="117"/>
        <end position="131"/>
    </location>
</feature>
<dbReference type="EMBL" id="JAJFAZ020000002">
    <property type="protein sequence ID" value="KAI5346487.1"/>
    <property type="molecule type" value="Genomic_DNA"/>
</dbReference>